<evidence type="ECO:0000313" key="2">
    <source>
        <dbReference type="Proteomes" id="UP000654604"/>
    </source>
</evidence>
<accession>A0ABR9V2I4</accession>
<keyword evidence="2" id="KW-1185">Reference proteome</keyword>
<comment type="caution">
    <text evidence="1">The sequence shown here is derived from an EMBL/GenBank/DDBJ whole genome shotgun (WGS) entry which is preliminary data.</text>
</comment>
<proteinExistence type="predicted"/>
<organism evidence="1 2">
    <name type="scientific">Cyanobacterium stanieri LEGE 03274</name>
    <dbReference type="NCBI Taxonomy" id="1828756"/>
    <lineage>
        <taxon>Bacteria</taxon>
        <taxon>Bacillati</taxon>
        <taxon>Cyanobacteriota</taxon>
        <taxon>Cyanophyceae</taxon>
        <taxon>Oscillatoriophycideae</taxon>
        <taxon>Chroococcales</taxon>
        <taxon>Geminocystaceae</taxon>
        <taxon>Cyanobacterium</taxon>
    </lineage>
</organism>
<reference evidence="1 2" key="1">
    <citation type="submission" date="2020-10" db="EMBL/GenBank/DDBJ databases">
        <authorList>
            <person name="Castelo-Branco R."/>
            <person name="Eusebio N."/>
            <person name="Adriana R."/>
            <person name="Vieira A."/>
            <person name="Brugerolle De Fraissinette N."/>
            <person name="Rezende De Castro R."/>
            <person name="Schneider M.P."/>
            <person name="Vasconcelos V."/>
            <person name="Leao P.N."/>
        </authorList>
    </citation>
    <scope>NUCLEOTIDE SEQUENCE [LARGE SCALE GENOMIC DNA]</scope>
    <source>
        <strain evidence="1 2">LEGE 03274</strain>
    </source>
</reference>
<dbReference type="Proteomes" id="UP000654604">
    <property type="component" value="Unassembled WGS sequence"/>
</dbReference>
<evidence type="ECO:0008006" key="3">
    <source>
        <dbReference type="Google" id="ProtNLM"/>
    </source>
</evidence>
<evidence type="ECO:0000313" key="1">
    <source>
        <dbReference type="EMBL" id="MBE9221761.1"/>
    </source>
</evidence>
<dbReference type="EMBL" id="JADEWC010000005">
    <property type="protein sequence ID" value="MBE9221761.1"/>
    <property type="molecule type" value="Genomic_DNA"/>
</dbReference>
<sequence>MTHQLLLNVPENIYQKLIKKAKKQGETLENMVLNYLDQVNLEAEEDPLEQFIGAFDSKNSDWLENHDYYLGHSHVESID</sequence>
<gene>
    <name evidence="1" type="ORF">IQ215_03540</name>
</gene>
<name>A0ABR9V2I4_9CHRO</name>
<protein>
    <recommendedName>
        <fullName evidence="3">CopG-like ribbon-helix-helix domain-containing protein</fullName>
    </recommendedName>
</protein>
<dbReference type="RefSeq" id="WP_193799946.1">
    <property type="nucleotide sequence ID" value="NZ_JADEWC010000005.1"/>
</dbReference>